<feature type="transmembrane region" description="Helical" evidence="5">
    <location>
        <begin position="70"/>
        <end position="91"/>
    </location>
</feature>
<feature type="transmembrane region" description="Helical" evidence="5">
    <location>
        <begin position="38"/>
        <end position="58"/>
    </location>
</feature>
<evidence type="ECO:0000256" key="4">
    <source>
        <dbReference type="ARBA" id="ARBA00023136"/>
    </source>
</evidence>
<comment type="subcellular location">
    <subcellularLocation>
        <location evidence="1">Membrane</location>
        <topology evidence="1">Multi-pass membrane protein</topology>
    </subcellularLocation>
</comment>
<gene>
    <name evidence="7" type="ORF">P7228_05265</name>
</gene>
<dbReference type="PANTHER" id="PTHR32322">
    <property type="entry name" value="INNER MEMBRANE TRANSPORTER"/>
    <property type="match status" value="1"/>
</dbReference>
<protein>
    <submittedName>
        <fullName evidence="7">EamA family transporter</fullName>
    </submittedName>
</protein>
<reference evidence="7 8" key="1">
    <citation type="submission" date="2023-03" db="EMBL/GenBank/DDBJ databases">
        <title>Altererythrobacter sp. CAU 1644 isolated from sand.</title>
        <authorList>
            <person name="Kim W."/>
        </authorList>
    </citation>
    <scope>NUCLEOTIDE SEQUENCE [LARGE SCALE GENOMIC DNA]</scope>
    <source>
        <strain evidence="7 8">CAU 1644</strain>
    </source>
</reference>
<evidence type="ECO:0000259" key="6">
    <source>
        <dbReference type="Pfam" id="PF00892"/>
    </source>
</evidence>
<feature type="transmembrane region" description="Helical" evidence="5">
    <location>
        <begin position="186"/>
        <end position="207"/>
    </location>
</feature>
<dbReference type="SUPFAM" id="SSF103481">
    <property type="entry name" value="Multidrug resistance efflux transporter EmrE"/>
    <property type="match status" value="2"/>
</dbReference>
<proteinExistence type="predicted"/>
<dbReference type="PANTHER" id="PTHR32322:SF9">
    <property type="entry name" value="AMINO-ACID METABOLITE EFFLUX PUMP-RELATED"/>
    <property type="match status" value="1"/>
</dbReference>
<dbReference type="EMBL" id="CP121106">
    <property type="protein sequence ID" value="WFL78476.1"/>
    <property type="molecule type" value="Genomic_DNA"/>
</dbReference>
<evidence type="ECO:0000313" key="8">
    <source>
        <dbReference type="Proteomes" id="UP001215827"/>
    </source>
</evidence>
<feature type="transmembrane region" description="Helical" evidence="5">
    <location>
        <begin position="155"/>
        <end position="174"/>
    </location>
</feature>
<keyword evidence="2 5" id="KW-0812">Transmembrane</keyword>
<dbReference type="Proteomes" id="UP001215827">
    <property type="component" value="Chromosome"/>
</dbReference>
<feature type="transmembrane region" description="Helical" evidence="5">
    <location>
        <begin position="131"/>
        <end position="149"/>
    </location>
</feature>
<dbReference type="InterPro" id="IPR037185">
    <property type="entry name" value="EmrE-like"/>
</dbReference>
<feature type="transmembrane region" description="Helical" evidence="5">
    <location>
        <begin position="213"/>
        <end position="239"/>
    </location>
</feature>
<evidence type="ECO:0000313" key="7">
    <source>
        <dbReference type="EMBL" id="WFL78476.1"/>
    </source>
</evidence>
<keyword evidence="4 5" id="KW-0472">Membrane</keyword>
<sequence length="305" mass="32037">MIDIRMTKAQWAMLVLLSMLWGGSFFFVEAILVDLPPLTLVLGRVTIAATCLWVFLLVTRRPLALQPRIWLAFAIMGLLNNLIPFSLIAWGQTEISSGLASILNATTPLFAVLVAALWLPDERPGPAKITGVAIGFVGVVVLIGSDALGGLGASTMAQAAILLAAISYAFAGAFGRRFRDYGVDPVMVAAGQLSASAVFLAPVAILIDRPGQMAMPGIAAMLALLGLALFSTALAYVLYFRLLAQAGATNLLLVTFLIPVSAIALGTTFLAEQLSPNEITGMAIIALGLVVLDGRAWEATKRGTA</sequence>
<keyword evidence="3 5" id="KW-1133">Transmembrane helix</keyword>
<evidence type="ECO:0000256" key="5">
    <source>
        <dbReference type="SAM" id="Phobius"/>
    </source>
</evidence>
<feature type="domain" description="EamA" evidence="6">
    <location>
        <begin position="159"/>
        <end position="291"/>
    </location>
</feature>
<feature type="domain" description="EamA" evidence="6">
    <location>
        <begin position="12"/>
        <end position="143"/>
    </location>
</feature>
<evidence type="ECO:0000256" key="2">
    <source>
        <dbReference type="ARBA" id="ARBA00022692"/>
    </source>
</evidence>
<dbReference type="InterPro" id="IPR000620">
    <property type="entry name" value="EamA_dom"/>
</dbReference>
<keyword evidence="8" id="KW-1185">Reference proteome</keyword>
<feature type="transmembrane region" description="Helical" evidence="5">
    <location>
        <begin position="97"/>
        <end position="119"/>
    </location>
</feature>
<organism evidence="7 8">
    <name type="scientific">Altererythrobacter arenosus</name>
    <dbReference type="NCBI Taxonomy" id="3032592"/>
    <lineage>
        <taxon>Bacteria</taxon>
        <taxon>Pseudomonadati</taxon>
        <taxon>Pseudomonadota</taxon>
        <taxon>Alphaproteobacteria</taxon>
        <taxon>Sphingomonadales</taxon>
        <taxon>Erythrobacteraceae</taxon>
        <taxon>Altererythrobacter</taxon>
    </lineage>
</organism>
<feature type="transmembrane region" description="Helical" evidence="5">
    <location>
        <begin position="251"/>
        <end position="271"/>
    </location>
</feature>
<name>A0ABY8FTY9_9SPHN</name>
<feature type="transmembrane region" description="Helical" evidence="5">
    <location>
        <begin position="277"/>
        <end position="297"/>
    </location>
</feature>
<accession>A0ABY8FTY9</accession>
<evidence type="ECO:0000256" key="1">
    <source>
        <dbReference type="ARBA" id="ARBA00004141"/>
    </source>
</evidence>
<dbReference type="RefSeq" id="WP_278017166.1">
    <property type="nucleotide sequence ID" value="NZ_CP121106.1"/>
</dbReference>
<evidence type="ECO:0000256" key="3">
    <source>
        <dbReference type="ARBA" id="ARBA00022989"/>
    </source>
</evidence>
<dbReference type="InterPro" id="IPR050638">
    <property type="entry name" value="AA-Vitamin_Transporters"/>
</dbReference>
<feature type="transmembrane region" description="Helical" evidence="5">
    <location>
        <begin position="12"/>
        <end position="32"/>
    </location>
</feature>
<dbReference type="Pfam" id="PF00892">
    <property type="entry name" value="EamA"/>
    <property type="match status" value="2"/>
</dbReference>